<evidence type="ECO:0000313" key="2">
    <source>
        <dbReference type="EMBL" id="SCY95654.1"/>
    </source>
</evidence>
<evidence type="ECO:0000256" key="1">
    <source>
        <dbReference type="SAM" id="Phobius"/>
    </source>
</evidence>
<accession>A0ABY0M348</accession>
<gene>
    <name evidence="2" type="ORF">SAMN02927916_4318</name>
</gene>
<keyword evidence="1" id="KW-1133">Transmembrane helix</keyword>
<comment type="caution">
    <text evidence="2">The sequence shown here is derived from an EMBL/GenBank/DDBJ whole genome shotgun (WGS) entry which is preliminary data.</text>
</comment>
<name>A0ABY0M348_9FLAO</name>
<reference evidence="2 3" key="1">
    <citation type="submission" date="2016-10" db="EMBL/GenBank/DDBJ databases">
        <authorList>
            <person name="Varghese N."/>
            <person name="Submissions S."/>
        </authorList>
    </citation>
    <scope>NUCLEOTIDE SEQUENCE [LARGE SCALE GENOMIC DNA]</scope>
    <source>
        <strain evidence="2 3">CGMCC 1.6859</strain>
    </source>
</reference>
<evidence type="ECO:0000313" key="3">
    <source>
        <dbReference type="Proteomes" id="UP000199307"/>
    </source>
</evidence>
<feature type="transmembrane region" description="Helical" evidence="1">
    <location>
        <begin position="40"/>
        <end position="59"/>
    </location>
</feature>
<sequence length="66" mass="7736">MRINKNILLFLLTLSLFYLGLTLSWIFKKEDFTDIKICDFKYSIVPLLSSIAIFIGYITELKKSNK</sequence>
<protein>
    <submittedName>
        <fullName evidence="2">Uncharacterized protein</fullName>
    </submittedName>
</protein>
<keyword evidence="1" id="KW-0812">Transmembrane</keyword>
<organism evidence="2 3">
    <name type="scientific">Flavobacterium anhuiense</name>
    <dbReference type="NCBI Taxonomy" id="459526"/>
    <lineage>
        <taxon>Bacteria</taxon>
        <taxon>Pseudomonadati</taxon>
        <taxon>Bacteroidota</taxon>
        <taxon>Flavobacteriia</taxon>
        <taxon>Flavobacteriales</taxon>
        <taxon>Flavobacteriaceae</taxon>
        <taxon>Flavobacterium</taxon>
    </lineage>
</organism>
<keyword evidence="1" id="KW-0472">Membrane</keyword>
<keyword evidence="3" id="KW-1185">Reference proteome</keyword>
<dbReference type="Proteomes" id="UP000199307">
    <property type="component" value="Unassembled WGS sequence"/>
</dbReference>
<proteinExistence type="predicted"/>
<dbReference type="EMBL" id="FMVC01000008">
    <property type="protein sequence ID" value="SCY95654.1"/>
    <property type="molecule type" value="Genomic_DNA"/>
</dbReference>